<organism evidence="1 2">
    <name type="scientific">Rheinheimera tilapiae</name>
    <dbReference type="NCBI Taxonomy" id="875043"/>
    <lineage>
        <taxon>Bacteria</taxon>
        <taxon>Pseudomonadati</taxon>
        <taxon>Pseudomonadota</taxon>
        <taxon>Gammaproteobacteria</taxon>
        <taxon>Chromatiales</taxon>
        <taxon>Chromatiaceae</taxon>
        <taxon>Rheinheimera</taxon>
    </lineage>
</organism>
<keyword evidence="2" id="KW-1185">Reference proteome</keyword>
<dbReference type="EMBL" id="JBHLXP010000001">
    <property type="protein sequence ID" value="MFC0047479.1"/>
    <property type="molecule type" value="Genomic_DNA"/>
</dbReference>
<name>A0ABV6B9D0_9GAMM</name>
<protein>
    <recommendedName>
        <fullName evidence="3">Integrase catalytic domain-containing protein</fullName>
    </recommendedName>
</protein>
<dbReference type="RefSeq" id="WP_377240811.1">
    <property type="nucleotide sequence ID" value="NZ_JBHLXP010000001.1"/>
</dbReference>
<comment type="caution">
    <text evidence="1">The sequence shown here is derived from an EMBL/GenBank/DDBJ whole genome shotgun (WGS) entry which is preliminary data.</text>
</comment>
<proteinExistence type="predicted"/>
<reference evidence="1 2" key="1">
    <citation type="submission" date="2024-09" db="EMBL/GenBank/DDBJ databases">
        <authorList>
            <person name="Sun Q."/>
            <person name="Mori K."/>
        </authorList>
    </citation>
    <scope>NUCLEOTIDE SEQUENCE [LARGE SCALE GENOMIC DNA]</scope>
    <source>
        <strain evidence="1 2">KCTC 23315</strain>
    </source>
</reference>
<evidence type="ECO:0000313" key="1">
    <source>
        <dbReference type="EMBL" id="MFC0047479.1"/>
    </source>
</evidence>
<evidence type="ECO:0008006" key="3">
    <source>
        <dbReference type="Google" id="ProtNLM"/>
    </source>
</evidence>
<evidence type="ECO:0000313" key="2">
    <source>
        <dbReference type="Proteomes" id="UP001589813"/>
    </source>
</evidence>
<sequence>MTEHIRLQRIRDIGFRLQELQLIRVQTGASYAVSAINFLFQLYRLPKPTGQSLEQILTQLGAAVIARHQLPYARLSVDAVLQFFCQRFQVGHSAVKHPTYRRRERAGLTQPHF</sequence>
<gene>
    <name evidence="1" type="ORF">ACFFJP_04125</name>
</gene>
<accession>A0ABV6B9D0</accession>
<dbReference type="Proteomes" id="UP001589813">
    <property type="component" value="Unassembled WGS sequence"/>
</dbReference>